<feature type="region of interest" description="Disordered" evidence="2">
    <location>
        <begin position="1789"/>
        <end position="1830"/>
    </location>
</feature>
<feature type="region of interest" description="Disordered" evidence="2">
    <location>
        <begin position="498"/>
        <end position="542"/>
    </location>
</feature>
<feature type="region of interest" description="Disordered" evidence="2">
    <location>
        <begin position="371"/>
        <end position="400"/>
    </location>
</feature>
<dbReference type="Gene3D" id="1.25.40.10">
    <property type="entry name" value="Tetratricopeptide repeat domain"/>
    <property type="match status" value="3"/>
</dbReference>
<dbReference type="InterPro" id="IPR027417">
    <property type="entry name" value="P-loop_NTPase"/>
</dbReference>
<feature type="region of interest" description="Disordered" evidence="2">
    <location>
        <begin position="576"/>
        <end position="605"/>
    </location>
</feature>
<dbReference type="InterPro" id="IPR011990">
    <property type="entry name" value="TPR-like_helical_dom_sf"/>
</dbReference>
<organism evidence="4 5">
    <name type="scientific">Prymnesium parvum</name>
    <name type="common">Toxic golden alga</name>
    <dbReference type="NCBI Taxonomy" id="97485"/>
    <lineage>
        <taxon>Eukaryota</taxon>
        <taxon>Haptista</taxon>
        <taxon>Haptophyta</taxon>
        <taxon>Prymnesiophyceae</taxon>
        <taxon>Prymnesiales</taxon>
        <taxon>Prymnesiaceae</taxon>
        <taxon>Prymnesium</taxon>
    </lineage>
</organism>
<comment type="caution">
    <text evidence="4">The sequence shown here is derived from an EMBL/GenBank/DDBJ whole genome shotgun (WGS) entry which is preliminary data.</text>
</comment>
<feature type="compositionally biased region" description="Basic and acidic residues" evidence="2">
    <location>
        <begin position="1789"/>
        <end position="1799"/>
    </location>
</feature>
<name>A0AB34IJ80_PRYPA</name>
<dbReference type="PANTHER" id="PTHR19860">
    <property type="entry name" value="DDB1- AND CUL4-ASSOCIATED FACTOR 12-RELATED"/>
    <property type="match status" value="1"/>
</dbReference>
<feature type="region of interest" description="Disordered" evidence="2">
    <location>
        <begin position="119"/>
        <end position="146"/>
    </location>
</feature>
<feature type="compositionally biased region" description="Polar residues" evidence="2">
    <location>
        <begin position="2156"/>
        <end position="2172"/>
    </location>
</feature>
<feature type="region of interest" description="Disordered" evidence="2">
    <location>
        <begin position="412"/>
        <end position="442"/>
    </location>
</feature>
<evidence type="ECO:0000256" key="1">
    <source>
        <dbReference type="ARBA" id="ARBA00022737"/>
    </source>
</evidence>
<sequence>MGNANVTATQKTGRDAANGHNKAHDASVNHVAPTGRVEPSACLQGTTKVKSSMLITELDDGGDVGVLSMTPRGSPLMPPLPLHVVPREPAASLQPAPSPRAASMPPGVFHTPVDSVGDLTRSQSVMSGGDSGPSGGEPSDRVASTGGVLKTQSSMLITELDDIADERVLTTPETAPVMPPLPVPLVRRDFAELPPPELSPRGSSPPGVVHTPVDSVGDLTRGPSGTSVGQPADPVVSTGAALKKQSSLLITELDDNADVGTLRMTPRAAPAMTSLPLVPHAPIIPPPASSAPAPRASSAPSPHTSSTPSPRVSSIPPGVVHTRVAPLRDLARTRIVLPVAGQTHTVCATPDIVCAAPAPAVLAAALLAPSCSTPHESPSSTRTASPRSPTAPPAEAPKRTATGIMRQLPSHRMQLHSSTQHSLTTPPPVPTPGQEDPPAAADPLHPIALELSEASTRESSERRVLPAVLSRNISSAELLMSIANNIAMEVRSDIYARRTPRKQLSNPTGLTGKSKEGRGRPDGAATPELLRRGTSASSCPSAPPPFVSWADAGAPHPSEALFVSWAEPSWATAPLDRRSSVAGEEACSPQGGGAETASPTRSTSRSVLSGMFTAFEQGMQERYRQNRLRRASHLEARALRDASRLSKKHQSARFTAILDRRRSSSRAILPLVDSKETGGERDQPLLKLPAMRMRSQSTSPRSFLGRQDSNLDESSTGAEALQQLLLGAEALGPVISEPEAPPSIVKGHIKLRDMARAAIIKPRQHLSMKRSYNDMKIRRIRIFLSSTFADMQDERQLIMTTQVPQLRRACLENGIHVTVVDLRLGVTEGDMLEKRTLGICLDLVASSEYFVNFLGERYGWVPRVDDVDAKTLHDHPWIEPYLGKTSATEFEVLAGALGWGAGSKLHTQHAFFYARDPKYIETLPASQQADFLETNEKSEKSLVALKDSIRRRAEGEPWPGQQLPTLAANRTYSGPVELASMFFTDIFTQIQNNSPWKKRTPTPLMAEYVQHISHAWGLDIAYVGQISVQSAIENYVKGEGRRGIPLVLVGERASGKSAAVAHWLLNNRAPGFVLPHFVGCFYNSADHIWIMRRIMLELKVAFDLSGDVPLDSQELQDMLPGWLQRVCRGRTETVTILIDGVDQLADPAARSLQWLPLRVPPNCNIILTTLDDDLRSCKLRGWVNIVQLPPLQDAYKGLFIRSYMKHYGKNIDASVVSMIERAGGSYNPLFLRLCLDELMMQANYATVKDVAKELVSCATLPELCQLILMRFENVFGEPLVSTALQCICMSRYGLSEEELLLLLQMLLPSSNGSSMRRSSRRSSSPLRRAKVNPTFTTFGSGVIGKWQRAIQGGQLPWLSWAPFYKAALGLLSTNGGLVDISCVSFRHAAMERYLGDEEDIMDIHCALAHFFSTADPNVVGHSRLCEELPYQLLRAGQTDALEAFCLDMHHFEQMWNRRRYDVYTYWRRVGNGKLPEDIGVQYCDAVARQAGDWWQKSRSDLLDPGVRERTERIATTCGMISEFLSSISHFREAAQMQRHSLQVTQLLYHKDNRRIARELCRLAHTENMYGLHKQALTKLEQAIGLLVLAESEEKKKNSDRGSTQASERSERSSNRASQRHSQHDKTLESVQEECGSDRADPTELPKVHVESAMVHHLLSHTKQAVLICEASLKKCISAVGDTHLQVADVHGKLGSLYMSMGSKADVEKGKAHLNQAIEISGNKLAENDHTAAEAMATLGQLLLVEGQHEKAVKFLELSLRMTHSIFGTSSVHFASVMESLALGRIGMREEEKERKERQAHAATGEIARRPSDLALSPASDTEDAPSSDERARFAAELAAATVERKMTEGFEPVNNELLEMEPLQMFEFVLRIRHSRQGDFHVDVAYSYIHQADAYWVEQDYEKVIELYELASEILTEVLGPDSKQIAQLQGWSGIAFTCMGKFEQALDKIARAMLLVDKAFEVRTANGTVTRRGNRSWEYWRLKHDLINVLKHAAEIGAMNKNEPKAAQQRSLIRMTSLGSNVHASFSDAEREEVQAKELRKELIRDSVRDEAPKLSVVVPKLRDKLRRRRKQEQRGHTTHSAASAKGKGETSPAGERSSKAHSSASERSKGQSSPSERASRAHFSASERASKANGTSSRAQGLVSERLSTRAHQENSSNRPVPASPSRNTTPPKPRGGIHFEIAKVSPKKLVPSFMRPTAASSTSTKAS</sequence>
<feature type="region of interest" description="Disordered" evidence="2">
    <location>
        <begin position="692"/>
        <end position="712"/>
    </location>
</feature>
<dbReference type="SMART" id="SM00028">
    <property type="entry name" value="TPR"/>
    <property type="match status" value="5"/>
</dbReference>
<gene>
    <name evidence="4" type="ORF">AB1Y20_011496</name>
</gene>
<dbReference type="GO" id="GO:0080008">
    <property type="term" value="C:Cul4-RING E3 ubiquitin ligase complex"/>
    <property type="evidence" value="ECO:0007669"/>
    <property type="project" value="TreeGrafter"/>
</dbReference>
<feature type="region of interest" description="Disordered" evidence="2">
    <location>
        <begin position="283"/>
        <end position="318"/>
    </location>
</feature>
<accession>A0AB34IJ80</accession>
<dbReference type="InterPro" id="IPR025139">
    <property type="entry name" value="DUF4062"/>
</dbReference>
<dbReference type="InterPro" id="IPR051191">
    <property type="entry name" value="DCAF12"/>
</dbReference>
<feature type="region of interest" description="Disordered" evidence="2">
    <location>
        <begin position="1"/>
        <end position="25"/>
    </location>
</feature>
<feature type="compositionally biased region" description="Low complexity" evidence="2">
    <location>
        <begin position="376"/>
        <end position="388"/>
    </location>
</feature>
<keyword evidence="1" id="KW-0677">Repeat</keyword>
<reference evidence="4 5" key="1">
    <citation type="journal article" date="2024" name="Science">
        <title>Giant polyketide synthase enzymes in the biosynthesis of giant marine polyether toxins.</title>
        <authorList>
            <person name="Fallon T.R."/>
            <person name="Shende V.V."/>
            <person name="Wierzbicki I.H."/>
            <person name="Pendleton A.L."/>
            <person name="Watervoot N.F."/>
            <person name="Auber R.P."/>
            <person name="Gonzalez D.J."/>
            <person name="Wisecaver J.H."/>
            <person name="Moore B.S."/>
        </authorList>
    </citation>
    <scope>NUCLEOTIDE SEQUENCE [LARGE SCALE GENOMIC DNA]</scope>
    <source>
        <strain evidence="4 5">12B1</strain>
    </source>
</reference>
<feature type="domain" description="DUF4062" evidence="3">
    <location>
        <begin position="781"/>
        <end position="861"/>
    </location>
</feature>
<feature type="compositionally biased region" description="Polar residues" evidence="2">
    <location>
        <begin position="415"/>
        <end position="424"/>
    </location>
</feature>
<dbReference type="InterPro" id="IPR019734">
    <property type="entry name" value="TPR_rpt"/>
</dbReference>
<proteinExistence type="predicted"/>
<feature type="compositionally biased region" description="Polar residues" evidence="2">
    <location>
        <begin position="1"/>
        <end position="11"/>
    </location>
</feature>
<feature type="compositionally biased region" description="Low complexity" evidence="2">
    <location>
        <begin position="290"/>
        <end position="317"/>
    </location>
</feature>
<dbReference type="Proteomes" id="UP001515480">
    <property type="component" value="Unassembled WGS sequence"/>
</dbReference>
<dbReference type="SUPFAM" id="SSF52540">
    <property type="entry name" value="P-loop containing nucleoside triphosphate hydrolases"/>
    <property type="match status" value="1"/>
</dbReference>
<evidence type="ECO:0000259" key="3">
    <source>
        <dbReference type="Pfam" id="PF13271"/>
    </source>
</evidence>
<dbReference type="EMBL" id="JBGBPQ010000025">
    <property type="protein sequence ID" value="KAL1499287.1"/>
    <property type="molecule type" value="Genomic_DNA"/>
</dbReference>
<feature type="compositionally biased region" description="Polar residues" evidence="2">
    <location>
        <begin position="502"/>
        <end position="511"/>
    </location>
</feature>
<dbReference type="Gene3D" id="3.40.50.300">
    <property type="entry name" value="P-loop containing nucleotide triphosphate hydrolases"/>
    <property type="match status" value="1"/>
</dbReference>
<feature type="region of interest" description="Disordered" evidence="2">
    <location>
        <begin position="1592"/>
        <end position="1643"/>
    </location>
</feature>
<evidence type="ECO:0000313" key="4">
    <source>
        <dbReference type="EMBL" id="KAL1499287.1"/>
    </source>
</evidence>
<protein>
    <recommendedName>
        <fullName evidence="3">DUF4062 domain-containing protein</fullName>
    </recommendedName>
</protein>
<evidence type="ECO:0000256" key="2">
    <source>
        <dbReference type="SAM" id="MobiDB-lite"/>
    </source>
</evidence>
<feature type="region of interest" description="Disordered" evidence="2">
    <location>
        <begin position="2061"/>
        <end position="2186"/>
    </location>
</feature>
<evidence type="ECO:0000313" key="5">
    <source>
        <dbReference type="Proteomes" id="UP001515480"/>
    </source>
</evidence>
<dbReference type="PANTHER" id="PTHR19860:SF40">
    <property type="entry name" value="WD40 REPEAT-CONTAINING PROTEIN"/>
    <property type="match status" value="1"/>
</dbReference>
<dbReference type="Pfam" id="PF13271">
    <property type="entry name" value="DUF4062"/>
    <property type="match status" value="1"/>
</dbReference>
<keyword evidence="5" id="KW-1185">Reference proteome</keyword>
<dbReference type="SUPFAM" id="SSF48452">
    <property type="entry name" value="TPR-like"/>
    <property type="match status" value="2"/>
</dbReference>